<evidence type="ECO:0000313" key="1">
    <source>
        <dbReference type="EMBL" id="MBB4232083.1"/>
    </source>
</evidence>
<name>A0ABR6IX17_9HYPH</name>
<gene>
    <name evidence="1" type="ORF">GGD56_005976</name>
</gene>
<organism evidence="1 2">
    <name type="scientific">Rhizobium mongolense</name>
    <dbReference type="NCBI Taxonomy" id="57676"/>
    <lineage>
        <taxon>Bacteria</taxon>
        <taxon>Pseudomonadati</taxon>
        <taxon>Pseudomonadota</taxon>
        <taxon>Alphaproteobacteria</taxon>
        <taxon>Hyphomicrobiales</taxon>
        <taxon>Rhizobiaceae</taxon>
        <taxon>Rhizobium/Agrobacterium group</taxon>
        <taxon>Rhizobium</taxon>
    </lineage>
</organism>
<accession>A0ABR6IX17</accession>
<dbReference type="EMBL" id="JACIFX010000010">
    <property type="protein sequence ID" value="MBB4232083.1"/>
    <property type="molecule type" value="Genomic_DNA"/>
</dbReference>
<sequence>MALAVIGIGAMAMGVMPASLNEAGFWLRELILELKR</sequence>
<dbReference type="Proteomes" id="UP000551353">
    <property type="component" value="Unassembled WGS sequence"/>
</dbReference>
<comment type="caution">
    <text evidence="1">The sequence shown here is derived from an EMBL/GenBank/DDBJ whole genome shotgun (WGS) entry which is preliminary data.</text>
</comment>
<keyword evidence="2" id="KW-1185">Reference proteome</keyword>
<proteinExistence type="predicted"/>
<protein>
    <submittedName>
        <fullName evidence="1">Uncharacterized protein</fullName>
    </submittedName>
</protein>
<reference evidence="1 2" key="1">
    <citation type="submission" date="2020-08" db="EMBL/GenBank/DDBJ databases">
        <title>Genomic Encyclopedia of Type Strains, Phase IV (KMG-V): Genome sequencing to study the core and pangenomes of soil and plant-associated prokaryotes.</title>
        <authorList>
            <person name="Whitman W."/>
        </authorList>
    </citation>
    <scope>NUCLEOTIDE SEQUENCE [LARGE SCALE GENOMIC DNA]</scope>
    <source>
        <strain evidence="1 2">SEMIA 4087</strain>
    </source>
</reference>
<evidence type="ECO:0000313" key="2">
    <source>
        <dbReference type="Proteomes" id="UP000551353"/>
    </source>
</evidence>